<evidence type="ECO:0000259" key="5">
    <source>
        <dbReference type="Pfam" id="PF25989"/>
    </source>
</evidence>
<dbReference type="Pfam" id="PF25917">
    <property type="entry name" value="BSH_RND"/>
    <property type="match status" value="1"/>
</dbReference>
<dbReference type="Gene3D" id="2.40.30.170">
    <property type="match status" value="1"/>
</dbReference>
<dbReference type="AlphaFoldDB" id="Q0HXK6"/>
<dbReference type="KEGG" id="shm:Shewmr7_1150"/>
<dbReference type="Gene3D" id="1.10.287.470">
    <property type="entry name" value="Helix hairpin bin"/>
    <property type="match status" value="1"/>
</dbReference>
<sequence>MIPMKKTIIAIALVAAVAAAVSFSDVLQAAKPESAPHLMRTVPVVTGEVVEHPLTQSISLIGKLAADRAVVIAPQVTGKIKQIAVTSNQAVKKGQLLIELDDMKAQAAVAEANAFLNDETRKLREFEKLISRNAITQTEIDAQKASVDIARARLASAQADLHYHSLIAPFAGKTGLINFSEGKMVSIGTELMTLDDLSSMRLDLQVPEHFLSQLSIGMPVSATSRAWPGETFIGKVIAIDPRVNEETLNLKVRVQFENAKNRLKPGMMMSSTITFPPISAPIVPVQALEYSGTKRYVYVVGEDKIAHRTEVVLGARVGDQVLIDSGLKIGDKVVVQGLVNMRDGLKINEVVLEAKNDANRPAAKSDVNTAETK</sequence>
<dbReference type="InterPro" id="IPR058637">
    <property type="entry name" value="YknX-like_C"/>
</dbReference>
<protein>
    <submittedName>
        <fullName evidence="6">Efflux transporter, RND family, MFP subunit</fullName>
    </submittedName>
</protein>
<feature type="domain" description="Multidrug resistance protein MdtA-like barrel-sandwich hybrid" evidence="3">
    <location>
        <begin position="68"/>
        <end position="190"/>
    </location>
</feature>
<keyword evidence="2" id="KW-0732">Signal</keyword>
<dbReference type="InterPro" id="IPR058792">
    <property type="entry name" value="Beta-barrel_RND_2"/>
</dbReference>
<dbReference type="Gene3D" id="2.40.420.20">
    <property type="match status" value="1"/>
</dbReference>
<dbReference type="InterPro" id="IPR006143">
    <property type="entry name" value="RND_pump_MFP"/>
</dbReference>
<name>Q0HXK6_SHESR</name>
<dbReference type="InterPro" id="IPR058625">
    <property type="entry name" value="MdtA-like_BSH"/>
</dbReference>
<dbReference type="SUPFAM" id="SSF111369">
    <property type="entry name" value="HlyD-like secretion proteins"/>
    <property type="match status" value="1"/>
</dbReference>
<dbReference type="NCBIfam" id="TIGR01730">
    <property type="entry name" value="RND_mfp"/>
    <property type="match status" value="1"/>
</dbReference>
<evidence type="ECO:0000259" key="3">
    <source>
        <dbReference type="Pfam" id="PF25917"/>
    </source>
</evidence>
<dbReference type="FunFam" id="2.40.30.170:FF:000010">
    <property type="entry name" value="Efflux RND transporter periplasmic adaptor subunit"/>
    <property type="match status" value="1"/>
</dbReference>
<dbReference type="Pfam" id="PF25954">
    <property type="entry name" value="Beta-barrel_RND_2"/>
    <property type="match status" value="1"/>
</dbReference>
<evidence type="ECO:0000256" key="1">
    <source>
        <dbReference type="ARBA" id="ARBA00009477"/>
    </source>
</evidence>
<feature type="chain" id="PRO_5004173295" evidence="2">
    <location>
        <begin position="30"/>
        <end position="373"/>
    </location>
</feature>
<dbReference type="GO" id="GO:0015562">
    <property type="term" value="F:efflux transmembrane transporter activity"/>
    <property type="evidence" value="ECO:0007669"/>
    <property type="project" value="TreeGrafter"/>
</dbReference>
<accession>Q0HXK6</accession>
<dbReference type="Gene3D" id="2.40.50.100">
    <property type="match status" value="1"/>
</dbReference>
<organism evidence="6">
    <name type="scientific">Shewanella sp. (strain MR-7)</name>
    <dbReference type="NCBI Taxonomy" id="60481"/>
    <lineage>
        <taxon>Bacteria</taxon>
        <taxon>Pseudomonadati</taxon>
        <taxon>Pseudomonadota</taxon>
        <taxon>Gammaproteobacteria</taxon>
        <taxon>Alteromonadales</taxon>
        <taxon>Shewanellaceae</taxon>
        <taxon>Shewanella</taxon>
    </lineage>
</organism>
<evidence type="ECO:0000256" key="2">
    <source>
        <dbReference type="SAM" id="SignalP"/>
    </source>
</evidence>
<dbReference type="HOGENOM" id="CLU_018816_1_2_6"/>
<dbReference type="EMBL" id="CP000444">
    <property type="protein sequence ID" value="ABI42149.1"/>
    <property type="molecule type" value="Genomic_DNA"/>
</dbReference>
<reference evidence="6" key="1">
    <citation type="submission" date="2006-08" db="EMBL/GenBank/DDBJ databases">
        <title>Complete sequence of Chromosome1 of Shewanella sp. MR-7.</title>
        <authorList>
            <consortium name="US DOE Joint Genome Institute"/>
            <person name="Copeland A."/>
            <person name="Lucas S."/>
            <person name="Lapidus A."/>
            <person name="Barry K."/>
            <person name="Detter J.C."/>
            <person name="Glavina del Rio T."/>
            <person name="Hammon N."/>
            <person name="Israni S."/>
            <person name="Dalin E."/>
            <person name="Tice H."/>
            <person name="Pitluck S."/>
            <person name="Kiss H."/>
            <person name="Brettin T."/>
            <person name="Bruce D."/>
            <person name="Han C."/>
            <person name="Tapia R."/>
            <person name="Gilna P."/>
            <person name="Schmutz J."/>
            <person name="Larimer F."/>
            <person name="Land M."/>
            <person name="Hauser L."/>
            <person name="Kyrpides N."/>
            <person name="Mikhailova N."/>
            <person name="Nealson K."/>
            <person name="Konstantinidis K."/>
            <person name="Klappenbach J."/>
            <person name="Tiedje J."/>
            <person name="Richardson P."/>
        </authorList>
    </citation>
    <scope>NUCLEOTIDE SEQUENCE</scope>
    <source>
        <strain evidence="6">MR-7</strain>
    </source>
</reference>
<gene>
    <name evidence="6" type="ordered locus">Shewmr7_1150</name>
</gene>
<dbReference type="PANTHER" id="PTHR30469">
    <property type="entry name" value="MULTIDRUG RESISTANCE PROTEIN MDTA"/>
    <property type="match status" value="1"/>
</dbReference>
<dbReference type="Pfam" id="PF25989">
    <property type="entry name" value="YknX_C"/>
    <property type="match status" value="1"/>
</dbReference>
<feature type="domain" description="YknX-like C-terminal permuted SH3-like" evidence="5">
    <location>
        <begin position="283"/>
        <end position="348"/>
    </location>
</feature>
<evidence type="ECO:0000313" key="6">
    <source>
        <dbReference type="EMBL" id="ABI42149.1"/>
    </source>
</evidence>
<dbReference type="FunFam" id="2.40.420.20:FF:000007">
    <property type="entry name" value="HAE1 family efflux pump MFP component"/>
    <property type="match status" value="1"/>
</dbReference>
<feature type="domain" description="CusB-like beta-barrel" evidence="4">
    <location>
        <begin position="202"/>
        <end position="273"/>
    </location>
</feature>
<proteinExistence type="inferred from homology"/>
<comment type="similarity">
    <text evidence="1">Belongs to the membrane fusion protein (MFP) (TC 8.A.1) family.</text>
</comment>
<feature type="signal peptide" evidence="2">
    <location>
        <begin position="1"/>
        <end position="29"/>
    </location>
</feature>
<dbReference type="PANTHER" id="PTHR30469:SF13">
    <property type="entry name" value="HAE1 FAMILY EFFLUX PUMP MFP COMPONENT"/>
    <property type="match status" value="1"/>
</dbReference>
<dbReference type="GO" id="GO:1990281">
    <property type="term" value="C:efflux pump complex"/>
    <property type="evidence" value="ECO:0007669"/>
    <property type="project" value="TreeGrafter"/>
</dbReference>
<evidence type="ECO:0000259" key="4">
    <source>
        <dbReference type="Pfam" id="PF25954"/>
    </source>
</evidence>